<evidence type="ECO:0000259" key="2">
    <source>
        <dbReference type="Pfam" id="PF13472"/>
    </source>
</evidence>
<dbReference type="InterPro" id="IPR013830">
    <property type="entry name" value="SGNH_hydro"/>
</dbReference>
<sequence length="240" mass="27085">MANPAADPQPVEDVQGDNRWMDLHNAFIVESKEREPEVLFLGDSLLADLQQTEIWSQMFEPLHCVNFSIGGDQTQNLLWRIKNGELDNMQPKVIVLLIGTNNHNHTAEQVAGGIMEIVRTINNKQPQAQLIVVGLLPRGEKPNSLREKFAVINKSIEEQLSNIPSTTFLNVDPALFYRPGSETISRRDMWDFLHLTTRGYQKLCEVLLEELQSLLQNYMKVESTSVETASMAGELASDEP</sequence>
<evidence type="ECO:0000313" key="3">
    <source>
        <dbReference type="EMBL" id="PVD26883.1"/>
    </source>
</evidence>
<accession>A0A2T7P0E4</accession>
<dbReference type="EMBL" id="PZQS01000007">
    <property type="protein sequence ID" value="PVD26883.1"/>
    <property type="molecule type" value="Genomic_DNA"/>
</dbReference>
<dbReference type="OrthoDB" id="505607at2759"/>
<dbReference type="OMA" id="QTQNVLW"/>
<organism evidence="3 4">
    <name type="scientific">Pomacea canaliculata</name>
    <name type="common">Golden apple snail</name>
    <dbReference type="NCBI Taxonomy" id="400727"/>
    <lineage>
        <taxon>Eukaryota</taxon>
        <taxon>Metazoa</taxon>
        <taxon>Spiralia</taxon>
        <taxon>Lophotrochozoa</taxon>
        <taxon>Mollusca</taxon>
        <taxon>Gastropoda</taxon>
        <taxon>Caenogastropoda</taxon>
        <taxon>Architaenioglossa</taxon>
        <taxon>Ampullarioidea</taxon>
        <taxon>Ampullariidae</taxon>
        <taxon>Pomacea</taxon>
    </lineage>
</organism>
<dbReference type="PANTHER" id="PTHR11852">
    <property type="entry name" value="PLATELET-ACTIVATING FACTOR ACETYLHYDROLASE"/>
    <property type="match status" value="1"/>
</dbReference>
<dbReference type="AlphaFoldDB" id="A0A2T7P0E4"/>
<comment type="similarity">
    <text evidence="1">Belongs to the 'GDSL' lipolytic enzyme family. Platelet-activating factor acetylhydrolase IB beta/gamma subunits subfamily.</text>
</comment>
<protein>
    <recommendedName>
        <fullName evidence="2">SGNH hydrolase-type esterase domain-containing protein</fullName>
    </recommendedName>
</protein>
<comment type="caution">
    <text evidence="3">The sequence shown here is derived from an EMBL/GenBank/DDBJ whole genome shotgun (WGS) entry which is preliminary data.</text>
</comment>
<dbReference type="STRING" id="400727.A0A2T7P0E4"/>
<dbReference type="Proteomes" id="UP000245119">
    <property type="component" value="Linkage Group LG7"/>
</dbReference>
<dbReference type="InterPro" id="IPR036514">
    <property type="entry name" value="SGNH_hydro_sf"/>
</dbReference>
<feature type="domain" description="SGNH hydrolase-type esterase" evidence="2">
    <location>
        <begin position="40"/>
        <end position="201"/>
    </location>
</feature>
<dbReference type="Gene3D" id="3.40.50.1110">
    <property type="entry name" value="SGNH hydrolase"/>
    <property type="match status" value="1"/>
</dbReference>
<gene>
    <name evidence="3" type="ORF">C0Q70_12031</name>
</gene>
<evidence type="ECO:0000256" key="1">
    <source>
        <dbReference type="ARBA" id="ARBA00038184"/>
    </source>
</evidence>
<dbReference type="PANTHER" id="PTHR11852:SF0">
    <property type="entry name" value="PLATELET-ACTIVATING FACTOR ACETYLHYDROLASE IB SUBUNIT BETA HOMOLOG"/>
    <property type="match status" value="1"/>
</dbReference>
<dbReference type="SUPFAM" id="SSF52266">
    <property type="entry name" value="SGNH hydrolase"/>
    <property type="match status" value="1"/>
</dbReference>
<keyword evidence="4" id="KW-1185">Reference proteome</keyword>
<name>A0A2T7P0E4_POMCA</name>
<proteinExistence type="inferred from homology"/>
<dbReference type="Pfam" id="PF13472">
    <property type="entry name" value="Lipase_GDSL_2"/>
    <property type="match status" value="1"/>
</dbReference>
<reference evidence="3 4" key="1">
    <citation type="submission" date="2018-04" db="EMBL/GenBank/DDBJ databases">
        <title>The genome of golden apple snail Pomacea canaliculata provides insight into stress tolerance and invasive adaptation.</title>
        <authorList>
            <person name="Liu C."/>
            <person name="Liu B."/>
            <person name="Ren Y."/>
            <person name="Zhang Y."/>
            <person name="Wang H."/>
            <person name="Li S."/>
            <person name="Jiang F."/>
            <person name="Yin L."/>
            <person name="Zhang G."/>
            <person name="Qian W."/>
            <person name="Fan W."/>
        </authorList>
    </citation>
    <scope>NUCLEOTIDE SEQUENCE [LARGE SCALE GENOMIC DNA]</scope>
    <source>
        <strain evidence="3">SZHN2017</strain>
        <tissue evidence="3">Muscle</tissue>
    </source>
</reference>
<dbReference type="CDD" id="cd01820">
    <property type="entry name" value="PAF_acetylesterase_like"/>
    <property type="match status" value="1"/>
</dbReference>
<evidence type="ECO:0000313" key="4">
    <source>
        <dbReference type="Proteomes" id="UP000245119"/>
    </source>
</evidence>